<feature type="non-terminal residue" evidence="3">
    <location>
        <position position="193"/>
    </location>
</feature>
<keyword evidence="2" id="KW-0472">Membrane</keyword>
<evidence type="ECO:0000256" key="2">
    <source>
        <dbReference type="SAM" id="Phobius"/>
    </source>
</evidence>
<feature type="transmembrane region" description="Helical" evidence="2">
    <location>
        <begin position="94"/>
        <end position="116"/>
    </location>
</feature>
<dbReference type="AlphaFoldDB" id="A0AAV5UFQ2"/>
<evidence type="ECO:0000256" key="1">
    <source>
        <dbReference type="SAM" id="MobiDB-lite"/>
    </source>
</evidence>
<protein>
    <recommendedName>
        <fullName evidence="5">Transmembrane protein</fullName>
    </recommendedName>
</protein>
<dbReference type="EMBL" id="BTSX01000006">
    <property type="protein sequence ID" value="GMT05204.1"/>
    <property type="molecule type" value="Genomic_DNA"/>
</dbReference>
<reference evidence="3" key="1">
    <citation type="submission" date="2023-10" db="EMBL/GenBank/DDBJ databases">
        <title>Genome assembly of Pristionchus species.</title>
        <authorList>
            <person name="Yoshida K."/>
            <person name="Sommer R.J."/>
        </authorList>
    </citation>
    <scope>NUCLEOTIDE SEQUENCE</scope>
    <source>
        <strain evidence="3">RS0144</strain>
    </source>
</reference>
<keyword evidence="2" id="KW-0812">Transmembrane</keyword>
<evidence type="ECO:0000313" key="4">
    <source>
        <dbReference type="Proteomes" id="UP001432027"/>
    </source>
</evidence>
<dbReference type="Proteomes" id="UP001432027">
    <property type="component" value="Unassembled WGS sequence"/>
</dbReference>
<sequence>MAPVKPTPIKRDYFFTPPPAKTTLFPPSTITTTTTPFTTSLSSQSIPSLPSTNQPSLKDLVQIEWDDRPPVIRDVREAFYDMHIRFFGLFEFRIWMLLAAGAMLVTTMIIITCCIIRLRIPRTRREIEILAARRRERINRARRKKEKEKAVNDERSPAIVMNAAVQRLPSMKRPNRTDSKNEKDRKVVKKKNQ</sequence>
<dbReference type="PANTHER" id="PTHR28635:SF1">
    <property type="entry name" value="TRANSMEMBRANE INNER EAR EXPRESSED PROTEIN"/>
    <property type="match status" value="1"/>
</dbReference>
<dbReference type="PANTHER" id="PTHR28635">
    <property type="entry name" value="TRANSMEMBRANE INNER EAR EXPRESSED PROTEIN"/>
    <property type="match status" value="1"/>
</dbReference>
<evidence type="ECO:0008006" key="5">
    <source>
        <dbReference type="Google" id="ProtNLM"/>
    </source>
</evidence>
<evidence type="ECO:0000313" key="3">
    <source>
        <dbReference type="EMBL" id="GMT05204.1"/>
    </source>
</evidence>
<gene>
    <name evidence="3" type="ORF">PENTCL1PPCAC_27378</name>
</gene>
<comment type="caution">
    <text evidence="3">The sequence shown here is derived from an EMBL/GenBank/DDBJ whole genome shotgun (WGS) entry which is preliminary data.</text>
</comment>
<dbReference type="Pfam" id="PF16038">
    <property type="entry name" value="TMIE"/>
    <property type="match status" value="1"/>
</dbReference>
<feature type="region of interest" description="Disordered" evidence="1">
    <location>
        <begin position="168"/>
        <end position="193"/>
    </location>
</feature>
<proteinExistence type="predicted"/>
<dbReference type="InterPro" id="IPR032006">
    <property type="entry name" value="TMIE"/>
</dbReference>
<keyword evidence="4" id="KW-1185">Reference proteome</keyword>
<feature type="compositionally biased region" description="Basic and acidic residues" evidence="1">
    <location>
        <begin position="175"/>
        <end position="185"/>
    </location>
</feature>
<organism evidence="3 4">
    <name type="scientific">Pristionchus entomophagus</name>
    <dbReference type="NCBI Taxonomy" id="358040"/>
    <lineage>
        <taxon>Eukaryota</taxon>
        <taxon>Metazoa</taxon>
        <taxon>Ecdysozoa</taxon>
        <taxon>Nematoda</taxon>
        <taxon>Chromadorea</taxon>
        <taxon>Rhabditida</taxon>
        <taxon>Rhabditina</taxon>
        <taxon>Diplogasteromorpha</taxon>
        <taxon>Diplogasteroidea</taxon>
        <taxon>Neodiplogasteridae</taxon>
        <taxon>Pristionchus</taxon>
    </lineage>
</organism>
<keyword evidence="2" id="KW-1133">Transmembrane helix</keyword>
<accession>A0AAV5UFQ2</accession>
<name>A0AAV5UFQ2_9BILA</name>